<dbReference type="InterPro" id="IPR019533">
    <property type="entry name" value="Peptidase_S26"/>
</dbReference>
<dbReference type="GO" id="GO:0004252">
    <property type="term" value="F:serine-type endopeptidase activity"/>
    <property type="evidence" value="ECO:0007669"/>
    <property type="project" value="InterPro"/>
</dbReference>
<accession>A0A6J7GEF8</accession>
<dbReference type="AlphaFoldDB" id="A0A6J7GEF8"/>
<protein>
    <submittedName>
        <fullName evidence="2">Unannotated protein</fullName>
    </submittedName>
</protein>
<keyword evidence="1" id="KW-0812">Transmembrane</keyword>
<reference evidence="2" key="1">
    <citation type="submission" date="2020-05" db="EMBL/GenBank/DDBJ databases">
        <authorList>
            <person name="Chiriac C."/>
            <person name="Salcher M."/>
            <person name="Ghai R."/>
            <person name="Kavagutti S V."/>
        </authorList>
    </citation>
    <scope>NUCLEOTIDE SEQUENCE</scope>
</reference>
<feature type="transmembrane region" description="Helical" evidence="1">
    <location>
        <begin position="148"/>
        <end position="169"/>
    </location>
</feature>
<organism evidence="2">
    <name type="scientific">freshwater metagenome</name>
    <dbReference type="NCBI Taxonomy" id="449393"/>
    <lineage>
        <taxon>unclassified sequences</taxon>
        <taxon>metagenomes</taxon>
        <taxon>ecological metagenomes</taxon>
    </lineage>
</organism>
<proteinExistence type="predicted"/>
<name>A0A6J7GEF8_9ZZZZ</name>
<gene>
    <name evidence="2" type="ORF">UFOPK3609_00319</name>
</gene>
<dbReference type="CDD" id="cd06530">
    <property type="entry name" value="S26_SPase_I"/>
    <property type="match status" value="1"/>
</dbReference>
<evidence type="ECO:0000256" key="1">
    <source>
        <dbReference type="SAM" id="Phobius"/>
    </source>
</evidence>
<keyword evidence="1" id="KW-0472">Membrane</keyword>
<dbReference type="GO" id="GO:0006465">
    <property type="term" value="P:signal peptide processing"/>
    <property type="evidence" value="ECO:0007669"/>
    <property type="project" value="InterPro"/>
</dbReference>
<evidence type="ECO:0000313" key="2">
    <source>
        <dbReference type="EMBL" id="CAB4901739.1"/>
    </source>
</evidence>
<dbReference type="EMBL" id="CAFBMQ010000026">
    <property type="protein sequence ID" value="CAB4901739.1"/>
    <property type="molecule type" value="Genomic_DNA"/>
</dbReference>
<sequence>MTAVLRARAVLRRLADLVLVLAVSAFAALAVGPHVLGYRTATMLTPSMAPGIEPGDVVVDTALPVAEIEPGMVLTFHIPVGDRRVVSHRVVSADVRPDGSVTVTTRGDANDAADPWTATFASGDTAWRVRAVVPAVGRAIQLLRTPPVSYALVWGAPVLLAGWALAAVWRPARPGRTA</sequence>
<keyword evidence="1" id="KW-1133">Transmembrane helix</keyword>